<evidence type="ECO:0000259" key="1">
    <source>
        <dbReference type="Pfam" id="PF07727"/>
    </source>
</evidence>
<dbReference type="InterPro" id="IPR013785">
    <property type="entry name" value="Aldolase_TIM"/>
</dbReference>
<dbReference type="Gene3D" id="3.20.20.70">
    <property type="entry name" value="Aldolase class I"/>
    <property type="match status" value="1"/>
</dbReference>
<reference evidence="2" key="1">
    <citation type="journal article" date="2022" name="Plant J.">
        <title>Strategies of tolerance reflected in two North American maple genomes.</title>
        <authorList>
            <person name="McEvoy S.L."/>
            <person name="Sezen U.U."/>
            <person name="Trouern-Trend A."/>
            <person name="McMahon S.M."/>
            <person name="Schaberg P.G."/>
            <person name="Yang J."/>
            <person name="Wegrzyn J.L."/>
            <person name="Swenson N.G."/>
        </authorList>
    </citation>
    <scope>NUCLEOTIDE SEQUENCE</scope>
    <source>
        <strain evidence="2">91603</strain>
    </source>
</reference>
<keyword evidence="3" id="KW-1185">Reference proteome</keyword>
<sequence>MFSIRVSLVWPIEQVDINNAFLNGDLNELVYMTQPEGFVDSSEHGHVCKLNKSLYGLKQAPYSWFHKLRTTLLSWGFKNYASDTSLFFKFDGSCSLFLVILQISRKQTGEDRLLQVFTTGDLPMIQVDFKECFCTINGWRWDRNKRIYGCKWQALFKFGIYAVEECIKTGAKAGKSSLEQISKVYGNQAVVVSIDPHRVYLKSSNDVEFMAIRV</sequence>
<dbReference type="Proteomes" id="UP001064489">
    <property type="component" value="Chromosome 4"/>
</dbReference>
<dbReference type="EMBL" id="JAJSOW010000101">
    <property type="protein sequence ID" value="KAI9182106.1"/>
    <property type="molecule type" value="Genomic_DNA"/>
</dbReference>
<protein>
    <recommendedName>
        <fullName evidence="1">Reverse transcriptase Ty1/copia-type domain-containing protein</fullName>
    </recommendedName>
</protein>
<feature type="domain" description="Reverse transcriptase Ty1/copia-type" evidence="1">
    <location>
        <begin position="4"/>
        <end position="98"/>
    </location>
</feature>
<evidence type="ECO:0000313" key="3">
    <source>
        <dbReference type="Proteomes" id="UP001064489"/>
    </source>
</evidence>
<proteinExistence type="predicted"/>
<organism evidence="2 3">
    <name type="scientific">Acer negundo</name>
    <name type="common">Box elder</name>
    <dbReference type="NCBI Taxonomy" id="4023"/>
    <lineage>
        <taxon>Eukaryota</taxon>
        <taxon>Viridiplantae</taxon>
        <taxon>Streptophyta</taxon>
        <taxon>Embryophyta</taxon>
        <taxon>Tracheophyta</taxon>
        <taxon>Spermatophyta</taxon>
        <taxon>Magnoliopsida</taxon>
        <taxon>eudicotyledons</taxon>
        <taxon>Gunneridae</taxon>
        <taxon>Pentapetalae</taxon>
        <taxon>rosids</taxon>
        <taxon>malvids</taxon>
        <taxon>Sapindales</taxon>
        <taxon>Sapindaceae</taxon>
        <taxon>Hippocastanoideae</taxon>
        <taxon>Acereae</taxon>
        <taxon>Acer</taxon>
    </lineage>
</organism>
<dbReference type="InterPro" id="IPR013103">
    <property type="entry name" value="RVT_2"/>
</dbReference>
<comment type="caution">
    <text evidence="2">The sequence shown here is derived from an EMBL/GenBank/DDBJ whole genome shotgun (WGS) entry which is preliminary data.</text>
</comment>
<dbReference type="Pfam" id="PF07727">
    <property type="entry name" value="RVT_2"/>
    <property type="match status" value="1"/>
</dbReference>
<gene>
    <name evidence="2" type="ORF">LWI28_022125</name>
</gene>
<accession>A0AAD5NTT8</accession>
<name>A0AAD5NTT8_ACENE</name>
<evidence type="ECO:0000313" key="2">
    <source>
        <dbReference type="EMBL" id="KAI9182106.1"/>
    </source>
</evidence>
<reference evidence="2" key="2">
    <citation type="submission" date="2023-02" db="EMBL/GenBank/DDBJ databases">
        <authorList>
            <person name="Swenson N.G."/>
            <person name="Wegrzyn J.L."/>
            <person name="Mcevoy S.L."/>
        </authorList>
    </citation>
    <scope>NUCLEOTIDE SEQUENCE</scope>
    <source>
        <strain evidence="2">91603</strain>
        <tissue evidence="2">Leaf</tissue>
    </source>
</reference>
<dbReference type="AlphaFoldDB" id="A0AAD5NTT8"/>